<dbReference type="HOGENOM" id="CLU_2812440_0_0_1"/>
<dbReference type="EMBL" id="JH659507">
    <property type="protein sequence ID" value="EXK24323.1"/>
    <property type="molecule type" value="Genomic_DNA"/>
</dbReference>
<organism evidence="2">
    <name type="scientific">Fusarium oxysporum f. sp. melonis 26406</name>
    <dbReference type="NCBI Taxonomy" id="1089452"/>
    <lineage>
        <taxon>Eukaryota</taxon>
        <taxon>Fungi</taxon>
        <taxon>Dikarya</taxon>
        <taxon>Ascomycota</taxon>
        <taxon>Pezizomycotina</taxon>
        <taxon>Sordariomycetes</taxon>
        <taxon>Hypocreomycetidae</taxon>
        <taxon>Hypocreales</taxon>
        <taxon>Nectriaceae</taxon>
        <taxon>Fusarium</taxon>
        <taxon>Fusarium oxysporum species complex</taxon>
    </lineage>
</organism>
<name>W9Z935_FUSOX</name>
<evidence type="ECO:0000313" key="1">
    <source>
        <dbReference type="EMBL" id="EXK24323.1"/>
    </source>
</evidence>
<accession>W9Z935</accession>
<dbReference type="EMBL" id="JH659452">
    <property type="protein sequence ID" value="EXK24778.1"/>
    <property type="molecule type" value="Genomic_DNA"/>
</dbReference>
<sequence>MSFSASCLLETRSSLSLPGPSSSSLRIRMFRRRCARNSESNAVPLLREATHQLFPRSCLRDFRTSRL</sequence>
<evidence type="ECO:0000313" key="2">
    <source>
        <dbReference type="EMBL" id="EXK24778.1"/>
    </source>
</evidence>
<dbReference type="VEuPathDB" id="FungiDB:FOMG_18525"/>
<gene>
    <name evidence="2" type="ORF">FOMG_18525</name>
    <name evidence="1" type="ORF">FOMG_18944</name>
</gene>
<reference evidence="2" key="1">
    <citation type="submission" date="2012-04" db="EMBL/GenBank/DDBJ databases">
        <title>The Genome Sequence of Fusarium oxysporum melonis.</title>
        <authorList>
            <consortium name="The Broad Institute Genome Sequencing Platform"/>
            <person name="Ma L.-J."/>
            <person name="Gale L.R."/>
            <person name="Schwartz D.C."/>
            <person name="Zhou S."/>
            <person name="Corby-Kistler H."/>
            <person name="Young S.K."/>
            <person name="Zeng Q."/>
            <person name="Gargeya S."/>
            <person name="Fitzgerald M."/>
            <person name="Haas B."/>
            <person name="Abouelleil A."/>
            <person name="Alvarado L."/>
            <person name="Arachchi H.M."/>
            <person name="Berlin A."/>
            <person name="Brown A."/>
            <person name="Chapman S.B."/>
            <person name="Chen Z."/>
            <person name="Dunbar C."/>
            <person name="Freedman E."/>
            <person name="Gearin G."/>
            <person name="Goldberg J."/>
            <person name="Griggs A."/>
            <person name="Gujja S."/>
            <person name="Heiman D."/>
            <person name="Howarth C."/>
            <person name="Larson L."/>
            <person name="Lui A."/>
            <person name="MacDonald P.J.P."/>
            <person name="Montmayeur A."/>
            <person name="Murphy C."/>
            <person name="Neiman D."/>
            <person name="Pearson M."/>
            <person name="Priest M."/>
            <person name="Roberts A."/>
            <person name="Saif S."/>
            <person name="Shea T."/>
            <person name="Shenoy N."/>
            <person name="Sisk P."/>
            <person name="Stolte C."/>
            <person name="Sykes S."/>
            <person name="Wortman J."/>
            <person name="Nusbaum C."/>
            <person name="Birren B."/>
        </authorList>
    </citation>
    <scope>NUCLEOTIDE SEQUENCE</scope>
    <source>
        <strain evidence="2">26406</strain>
    </source>
</reference>
<dbReference type="VEuPathDB" id="FungiDB:FOMG_18944"/>
<reference evidence="2" key="2">
    <citation type="submission" date="2012-05" db="EMBL/GenBank/DDBJ databases">
        <title>Annotation of the Genome Sequence of Fusarium oxysporum f. sp. melonis 26406.</title>
        <authorList>
            <consortium name="The Broad Institute Genomics Platform"/>
            <person name="Ma L.-J."/>
            <person name="Corby-Kistler H."/>
            <person name="Broz K."/>
            <person name="Gale L.R."/>
            <person name="Jonkers W."/>
            <person name="O'Donnell K."/>
            <person name="Ploetz R."/>
            <person name="Steinberg C."/>
            <person name="Schwartz D.C."/>
            <person name="VanEtten H."/>
            <person name="Zhou S."/>
            <person name="Young S.K."/>
            <person name="Zeng Q."/>
            <person name="Gargeya S."/>
            <person name="Fitzgerald M."/>
            <person name="Abouelleil A."/>
            <person name="Alvarado L."/>
            <person name="Chapman S.B."/>
            <person name="Gainer-Dewar J."/>
            <person name="Goldberg J."/>
            <person name="Griggs A."/>
            <person name="Gujja S."/>
            <person name="Hansen M."/>
            <person name="Howarth C."/>
            <person name="Imamovic A."/>
            <person name="Ireland A."/>
            <person name="Larimer J."/>
            <person name="McCowan C."/>
            <person name="Murphy C."/>
            <person name="Pearson M."/>
            <person name="Poon T.W."/>
            <person name="Priest M."/>
            <person name="Roberts A."/>
            <person name="Saif S."/>
            <person name="Shea T."/>
            <person name="Sykes S."/>
            <person name="Wortman J."/>
            <person name="Nusbaum C."/>
            <person name="Birren B."/>
        </authorList>
    </citation>
    <scope>NUCLEOTIDE SEQUENCE</scope>
    <source>
        <strain evidence="2">26406</strain>
    </source>
</reference>
<dbReference type="Proteomes" id="UP000030703">
    <property type="component" value="Unassembled WGS sequence"/>
</dbReference>
<proteinExistence type="predicted"/>
<protein>
    <submittedName>
        <fullName evidence="2">Uncharacterized protein</fullName>
    </submittedName>
</protein>
<dbReference type="AlphaFoldDB" id="W9Z935"/>